<evidence type="ECO:0000313" key="2">
    <source>
        <dbReference type="EMBL" id="PKG30079.1"/>
    </source>
</evidence>
<dbReference type="RefSeq" id="WP_066200238.1">
    <property type="nucleotide sequence ID" value="NZ_CP194732.1"/>
</dbReference>
<dbReference type="Pfam" id="PF14266">
    <property type="entry name" value="YceG_bac"/>
    <property type="match status" value="2"/>
</dbReference>
<gene>
    <name evidence="2" type="ORF">CWS20_03535</name>
</gene>
<sequence length="543" mass="63839">MNAPYSHLKNHLMPVTFETYRQQLDMPNSKRPMFEVKDRTLHFSQVNVRLLGLPFDEDEYFNALFDLVNNEVNFVELLSEDHLDKTMDNKHFQSIQKVLNINSEQNLSINRFVAFLEGDGLLLKSDNPGIHRKIREALMDMLKLFEDKEAGGLKSHELRRVLTDTIKWSQNHLGEQLTSANLDHALPKFLWYGHFKKTHFYFLFYLQRLGCDLIVVSPNGKDVFSDSMLTMENSLLHVFPNKKEADPFPTERRRRQATVAYRASREIETILNHEGSGLYKPWQLRDYTPESVTLKTTYDELFLLLKEKAMIRPNFEVKDGTVKIPAIFSKIQGVSKNRKEYWDRLHTIVEYENCLMVQRFPFSNSINNDFRYHYRNSLDRDGLPDPQKMLAAHYWKFNHLPNGLQNGIAMAIRHMCEKPLLKALSSETEEDLKTYLFAQSMQIPPKMIQLFQKFDYSQEVPKFIIYNNELDGIMARTDAVLLLLLNQFGVDIIIYNPAGHNDVENYLDERLYDTHWLEDVVFEQNYKEPSILKNAITKIFKKF</sequence>
<comment type="caution">
    <text evidence="2">The sequence shown here is derived from an EMBL/GenBank/DDBJ whole genome shotgun (WGS) entry which is preliminary data.</text>
</comment>
<evidence type="ECO:0000259" key="1">
    <source>
        <dbReference type="Pfam" id="PF14266"/>
    </source>
</evidence>
<name>A0A2N0ZKP0_9BACI</name>
<dbReference type="AlphaFoldDB" id="A0A2N0ZKP0"/>
<evidence type="ECO:0000313" key="3">
    <source>
        <dbReference type="Proteomes" id="UP000233343"/>
    </source>
</evidence>
<accession>A0A2N0ZKP0</accession>
<protein>
    <recommendedName>
        <fullName evidence="1">Putative component of 'biosynthetic module' domain-containing protein</fullName>
    </recommendedName>
</protein>
<dbReference type="EMBL" id="PISD01000008">
    <property type="protein sequence ID" value="PKG30079.1"/>
    <property type="molecule type" value="Genomic_DNA"/>
</dbReference>
<organism evidence="2 3">
    <name type="scientific">Cytobacillus horneckiae</name>
    <dbReference type="NCBI Taxonomy" id="549687"/>
    <lineage>
        <taxon>Bacteria</taxon>
        <taxon>Bacillati</taxon>
        <taxon>Bacillota</taxon>
        <taxon>Bacilli</taxon>
        <taxon>Bacillales</taxon>
        <taxon>Bacillaceae</taxon>
        <taxon>Cytobacillus</taxon>
    </lineage>
</organism>
<dbReference type="InterPro" id="IPR025647">
    <property type="entry name" value="YceG_bac"/>
</dbReference>
<feature type="domain" description="Putative component of 'biosynthetic module'" evidence="1">
    <location>
        <begin position="26"/>
        <end position="272"/>
    </location>
</feature>
<proteinExistence type="predicted"/>
<dbReference type="Proteomes" id="UP000233343">
    <property type="component" value="Unassembled WGS sequence"/>
</dbReference>
<keyword evidence="3" id="KW-1185">Reference proteome</keyword>
<reference evidence="2 3" key="1">
    <citation type="journal article" date="2010" name="Int. J. Syst. Evol. Microbiol.">
        <title>Bacillus horneckiae sp. nov., isolated from a spacecraft-assembly clean room.</title>
        <authorList>
            <person name="Vaishampayan P."/>
            <person name="Probst A."/>
            <person name="Krishnamurthi S."/>
            <person name="Ghosh S."/>
            <person name="Osman S."/>
            <person name="McDowall A."/>
            <person name="Ruckmani A."/>
            <person name="Mayilraj S."/>
            <person name="Venkateswaran K."/>
        </authorList>
    </citation>
    <scope>NUCLEOTIDE SEQUENCE [LARGE SCALE GENOMIC DNA]</scope>
    <source>
        <strain evidence="3">1PO1SC</strain>
    </source>
</reference>
<feature type="domain" description="Putative component of 'biosynthetic module'" evidence="1">
    <location>
        <begin position="295"/>
        <end position="514"/>
    </location>
</feature>